<sequence length="116" mass="13828">MIWISLIFYDNPTQNRREKMPKKVRTAKGQIIDFDLLKIKEQMVDAPKPSNVQARQDFIDQKMRRRVKRVKDQLLEAKKNPVNVKSDLEVKTTEEGPKIDEIKEPQKRKIKRKTKK</sequence>
<protein>
    <submittedName>
        <fullName evidence="2">Uncharacterized protein</fullName>
    </submittedName>
</protein>
<dbReference type="EMBL" id="LAZR01016514">
    <property type="protein sequence ID" value="KKM04178.1"/>
    <property type="molecule type" value="Genomic_DNA"/>
</dbReference>
<feature type="compositionally biased region" description="Basic and acidic residues" evidence="1">
    <location>
        <begin position="88"/>
        <end position="107"/>
    </location>
</feature>
<gene>
    <name evidence="2" type="ORF">LCGC14_1766800</name>
</gene>
<feature type="region of interest" description="Disordered" evidence="1">
    <location>
        <begin position="88"/>
        <end position="116"/>
    </location>
</feature>
<accession>A0A0F9JZ45</accession>
<organism evidence="2">
    <name type="scientific">marine sediment metagenome</name>
    <dbReference type="NCBI Taxonomy" id="412755"/>
    <lineage>
        <taxon>unclassified sequences</taxon>
        <taxon>metagenomes</taxon>
        <taxon>ecological metagenomes</taxon>
    </lineage>
</organism>
<reference evidence="2" key="1">
    <citation type="journal article" date="2015" name="Nature">
        <title>Complex archaea that bridge the gap between prokaryotes and eukaryotes.</title>
        <authorList>
            <person name="Spang A."/>
            <person name="Saw J.H."/>
            <person name="Jorgensen S.L."/>
            <person name="Zaremba-Niedzwiedzka K."/>
            <person name="Martijn J."/>
            <person name="Lind A.E."/>
            <person name="van Eijk R."/>
            <person name="Schleper C."/>
            <person name="Guy L."/>
            <person name="Ettema T.J."/>
        </authorList>
    </citation>
    <scope>NUCLEOTIDE SEQUENCE</scope>
</reference>
<comment type="caution">
    <text evidence="2">The sequence shown here is derived from an EMBL/GenBank/DDBJ whole genome shotgun (WGS) entry which is preliminary data.</text>
</comment>
<evidence type="ECO:0000313" key="2">
    <source>
        <dbReference type="EMBL" id="KKM04178.1"/>
    </source>
</evidence>
<proteinExistence type="predicted"/>
<evidence type="ECO:0000256" key="1">
    <source>
        <dbReference type="SAM" id="MobiDB-lite"/>
    </source>
</evidence>
<name>A0A0F9JZ45_9ZZZZ</name>
<dbReference type="AlphaFoldDB" id="A0A0F9JZ45"/>